<evidence type="ECO:0000256" key="4">
    <source>
        <dbReference type="ARBA" id="ARBA00022801"/>
    </source>
</evidence>
<dbReference type="EC" id="3.2.1.39" evidence="3"/>
<name>A0A6U4SML4_NEODS</name>
<dbReference type="PANTHER" id="PTHR31983">
    <property type="entry name" value="ENDO-1,3(4)-BETA-GLUCANASE 1"/>
    <property type="match status" value="1"/>
</dbReference>
<keyword evidence="4" id="KW-0378">Hydrolase</keyword>
<dbReference type="GO" id="GO:0042973">
    <property type="term" value="F:glucan endo-1,3-beta-D-glucosidase activity"/>
    <property type="evidence" value="ECO:0007669"/>
    <property type="project" value="UniProtKB-EC"/>
</dbReference>
<keyword evidence="8" id="KW-0624">Polysaccharide degradation</keyword>
<protein>
    <recommendedName>
        <fullName evidence="3">glucan endo-1,3-beta-D-glucosidase</fullName>
        <ecNumber evidence="3">3.2.1.39</ecNumber>
    </recommendedName>
</protein>
<dbReference type="Gene3D" id="2.70.98.30">
    <property type="entry name" value="Golgi alpha-mannosidase II, domain 4"/>
    <property type="match status" value="1"/>
</dbReference>
<keyword evidence="7" id="KW-0961">Cell wall biogenesis/degradation</keyword>
<dbReference type="InterPro" id="IPR040451">
    <property type="entry name" value="GH81_N"/>
</dbReference>
<evidence type="ECO:0000256" key="3">
    <source>
        <dbReference type="ARBA" id="ARBA00012780"/>
    </source>
</evidence>
<reference evidence="12" key="1">
    <citation type="submission" date="2021-01" db="EMBL/GenBank/DDBJ databases">
        <authorList>
            <person name="Corre E."/>
            <person name="Pelletier E."/>
            <person name="Niang G."/>
            <person name="Scheremetjew M."/>
            <person name="Finn R."/>
            <person name="Kale V."/>
            <person name="Holt S."/>
            <person name="Cochrane G."/>
            <person name="Meng A."/>
            <person name="Brown T."/>
            <person name="Cohen L."/>
        </authorList>
    </citation>
    <scope>NUCLEOTIDE SEQUENCE</scope>
    <source>
        <strain evidence="12">CCAP 1951/1</strain>
    </source>
</reference>
<feature type="domain" description="Glycosyl hydrolase family 81 N-terminal" evidence="10">
    <location>
        <begin position="97"/>
        <end position="401"/>
    </location>
</feature>
<sequence length="914" mass="102243">MRLVLLFLCIAGALATMRQNVKFGPLDPNVTDPADFWMPLWNNVPQDYCTTPRYPVVPTPGPIAMDVLHQLIPNGTVPNASAKPTNNWQKNLWGFGWDEFPVGDQWGAIYPYPYVVSPKSGAVIVMYPGMPIDLNEDRAMIQGIVYPDPVPNGNPAIHNASYPYMTMAGSFDMVLQIRNGMNPIIRNMSDLGATIDYRDAHHGNRTVATLYLVKGSPFINVECFDAELALGMDGIAPPIISVDNLPPGQIVHGTAFNLTSAQGPQHLEATTWHAFFSQTVALNYASPPNGPINLTAPYTGLVQIAVGELNDVEAGFLFNARGNYARDAAVEYDVNSTNAVVRFRFDHVGDGELKMLSIPHQTKLLNESGHTLARTAYWCVKGNMSAVSGTVWNMTYNLTSVGFGDKAHIDPKMREGLLRAAKVDYDLRIERCPADDDTPGYPGYMNVELYAYVRDLASYTDIAIALEALGERAMAQNLTKKMLSCMAPVLRRPKKAPEPCPLPINNTVQCVRDMMDVYFDLQWGGLVTGWYDRFAPHWCQCDLPGGPGACIGHNYCDNLHGWDAFSNYGNAFYNDHHLQYGYIVRSLAWALYFQEHKGVDLNMTKPEVHNVTKQALAFARDIANPNATSDKFFTNMRHKDVYDGHSWAEGYDYSGRIVTWLNQQSGGEAVNSYYAVYLLGLALNDTNVEDWGRINAATESYSINMYQHLSNQTADKIDQPTEIIDQWGKCLPILFGNGASGATYYGPNPIFQCGITFLPVTPFSHDWMEPAWAKEAYDWIQWHNQRLGECVFFDPRTMSKNPCPGQYGTNWTGNEWGCCPTNDGFPDNQWRAWPDWYPTLYMLLATYNREQAWDFLQYRNISQPTEHLPLPYVNSAGKVVGYHRTLTMTTAFFYVATGASGAPTPAPHGHFHRH</sequence>
<dbReference type="PROSITE" id="PS52008">
    <property type="entry name" value="GH81"/>
    <property type="match status" value="1"/>
</dbReference>
<dbReference type="AlphaFoldDB" id="A0A6U4SML4"/>
<comment type="catalytic activity">
    <reaction evidence="1">
        <text>Hydrolysis of (1-&gt;3)-beta-D-glucosidic linkages in (1-&gt;3)-beta-D-glucans.</text>
        <dbReference type="EC" id="3.2.1.39"/>
    </reaction>
</comment>
<evidence type="ECO:0000256" key="7">
    <source>
        <dbReference type="ARBA" id="ARBA00023316"/>
    </source>
</evidence>
<dbReference type="InterPro" id="IPR040720">
    <property type="entry name" value="GH81_C"/>
</dbReference>
<dbReference type="GO" id="GO:0071555">
    <property type="term" value="P:cell wall organization"/>
    <property type="evidence" value="ECO:0007669"/>
    <property type="project" value="UniProtKB-KW"/>
</dbReference>
<evidence type="ECO:0000256" key="1">
    <source>
        <dbReference type="ARBA" id="ARBA00000382"/>
    </source>
</evidence>
<keyword evidence="6" id="KW-0326">Glycosidase</keyword>
<keyword evidence="5" id="KW-0119">Carbohydrate metabolism</keyword>
<feature type="chain" id="PRO_5035677111" description="glucan endo-1,3-beta-D-glucosidase" evidence="9">
    <location>
        <begin position="16"/>
        <end position="914"/>
    </location>
</feature>
<evidence type="ECO:0000313" key="12">
    <source>
        <dbReference type="EMBL" id="CAD9118748.1"/>
    </source>
</evidence>
<accession>A0A6U4SML4</accession>
<dbReference type="EMBL" id="HBGF01024402">
    <property type="protein sequence ID" value="CAD9118748.1"/>
    <property type="molecule type" value="Transcribed_RNA"/>
</dbReference>
<evidence type="ECO:0000313" key="13">
    <source>
        <dbReference type="EMBL" id="CAD9118750.1"/>
    </source>
</evidence>
<keyword evidence="9" id="KW-0732">Signal</keyword>
<evidence type="ECO:0000259" key="11">
    <source>
        <dbReference type="Pfam" id="PF17652"/>
    </source>
</evidence>
<dbReference type="EMBL" id="HBGF01024404">
    <property type="protein sequence ID" value="CAD9118750.1"/>
    <property type="molecule type" value="Transcribed_RNA"/>
</dbReference>
<evidence type="ECO:0000256" key="5">
    <source>
        <dbReference type="ARBA" id="ARBA00023277"/>
    </source>
</evidence>
<dbReference type="GO" id="GO:0000272">
    <property type="term" value="P:polysaccharide catabolic process"/>
    <property type="evidence" value="ECO:0007669"/>
    <property type="project" value="UniProtKB-KW"/>
</dbReference>
<evidence type="ECO:0000256" key="6">
    <source>
        <dbReference type="ARBA" id="ARBA00023295"/>
    </source>
</evidence>
<dbReference type="Pfam" id="PF03639">
    <property type="entry name" value="Glyco_hydro_81"/>
    <property type="match status" value="1"/>
</dbReference>
<gene>
    <name evidence="12" type="ORF">NDES1114_LOCUS16193</name>
    <name evidence="13" type="ORF">NDES1114_LOCUS16194</name>
</gene>
<evidence type="ECO:0000259" key="10">
    <source>
        <dbReference type="Pfam" id="PF03639"/>
    </source>
</evidence>
<organism evidence="12">
    <name type="scientific">Neobodo designis</name>
    <name type="common">Flagellated protozoan</name>
    <name type="synonym">Bodo designis</name>
    <dbReference type="NCBI Taxonomy" id="312471"/>
    <lineage>
        <taxon>Eukaryota</taxon>
        <taxon>Discoba</taxon>
        <taxon>Euglenozoa</taxon>
        <taxon>Kinetoplastea</taxon>
        <taxon>Metakinetoplastina</taxon>
        <taxon>Neobodonida</taxon>
        <taxon>Neobodo</taxon>
    </lineage>
</organism>
<proteinExistence type="inferred from homology"/>
<dbReference type="PANTHER" id="PTHR31983:SF0">
    <property type="entry name" value="GLUCAN ENDO-1,3-BETA-D-GLUCOSIDASE 2"/>
    <property type="match status" value="1"/>
</dbReference>
<comment type="similarity">
    <text evidence="2">Belongs to the glycosyl hydrolase 81 family.</text>
</comment>
<evidence type="ECO:0000256" key="8">
    <source>
        <dbReference type="ARBA" id="ARBA00023326"/>
    </source>
</evidence>
<evidence type="ECO:0000256" key="9">
    <source>
        <dbReference type="SAM" id="SignalP"/>
    </source>
</evidence>
<dbReference type="InterPro" id="IPR005200">
    <property type="entry name" value="Endo-beta-glucanase"/>
</dbReference>
<dbReference type="GO" id="GO:0052861">
    <property type="term" value="F:endo-1,3(4)-beta-glucanase activity"/>
    <property type="evidence" value="ECO:0007669"/>
    <property type="project" value="InterPro"/>
</dbReference>
<feature type="signal peptide" evidence="9">
    <location>
        <begin position="1"/>
        <end position="15"/>
    </location>
</feature>
<evidence type="ECO:0000256" key="2">
    <source>
        <dbReference type="ARBA" id="ARBA00010730"/>
    </source>
</evidence>
<feature type="domain" description="Glycosyl hydrolase family 81 C-terminal" evidence="11">
    <location>
        <begin position="563"/>
        <end position="781"/>
    </location>
</feature>
<dbReference type="Pfam" id="PF17652">
    <property type="entry name" value="Glyco_hydro81C"/>
    <property type="match status" value="1"/>
</dbReference>